<dbReference type="Proteomes" id="UP001277972">
    <property type="component" value="Unassembled WGS sequence"/>
</dbReference>
<sequence>MKKLAITATFAASIIALSACSSGDPETVVETDSGNITKEDFYDQLKEAGGEQVLQQMVLETILEDKYDVSDDEVNQELDTLKEQQGDQWEVALAQSGYADEDEFKDAIRLSLLQEKALTEDIEVSDEEIQERYDELSTHLVASHILVDDEDTANEVLDKLDDGEDFAELAEEYSQDPGSAENGGELGEFGVGQMVPEFENAAYNLDIDEISEPVQSQLGFHIIKVTDRVDVEDIEPLEDMEDELKREIASTKLDQTETQAKIQDLLKNANIDVKVDDFEDTFTFEEPAAEENTPAEDATTEDESDSDESSDDDAE</sequence>
<keyword evidence="2" id="KW-1185">Reference proteome</keyword>
<evidence type="ECO:0000313" key="2">
    <source>
        <dbReference type="Proteomes" id="UP001277972"/>
    </source>
</evidence>
<gene>
    <name evidence="1" type="ORF">SH601_06885</name>
</gene>
<keyword evidence="1" id="KW-0413">Isomerase</keyword>
<dbReference type="EC" id="5.2.1.8" evidence="1"/>
<reference evidence="1" key="1">
    <citation type="submission" date="2023-11" db="EMBL/GenBank/DDBJ databases">
        <title>Gracilibacillus pellucida a moderately halophilic bacterium isolated from saline soil in Xinjiang province.</title>
        <authorList>
            <person name="Zhang Z."/>
            <person name="Tan F."/>
            <person name="Wang Y."/>
            <person name="Xia M."/>
        </authorList>
    </citation>
    <scope>NUCLEOTIDE SEQUENCE</scope>
    <source>
        <strain evidence="1">S3-1-1</strain>
    </source>
</reference>
<dbReference type="EMBL" id="JAWZSR010000003">
    <property type="protein sequence ID" value="MDX8045711.1"/>
    <property type="molecule type" value="Genomic_DNA"/>
</dbReference>
<comment type="caution">
    <text evidence="1">The sequence shown here is derived from an EMBL/GenBank/DDBJ whole genome shotgun (WGS) entry which is preliminary data.</text>
</comment>
<accession>A0ACC6M415</accession>
<organism evidence="1 2">
    <name type="scientific">Gracilibacillus pellucidus</name>
    <dbReference type="NCBI Taxonomy" id="3095368"/>
    <lineage>
        <taxon>Bacteria</taxon>
        <taxon>Bacillati</taxon>
        <taxon>Bacillota</taxon>
        <taxon>Bacilli</taxon>
        <taxon>Bacillales</taxon>
        <taxon>Bacillaceae</taxon>
        <taxon>Gracilibacillus</taxon>
    </lineage>
</organism>
<protein>
    <submittedName>
        <fullName evidence="1">Peptidylprolyl isomerase</fullName>
        <ecNumber evidence="1">5.2.1.8</ecNumber>
    </submittedName>
</protein>
<evidence type="ECO:0000313" key="1">
    <source>
        <dbReference type="EMBL" id="MDX8045711.1"/>
    </source>
</evidence>
<name>A0ACC6M415_9BACI</name>
<proteinExistence type="predicted"/>